<dbReference type="EMBL" id="JGZP01000011">
    <property type="protein sequence ID" value="KFI97854.1"/>
    <property type="molecule type" value="Genomic_DNA"/>
</dbReference>
<dbReference type="eggNOG" id="ENOG50309WJ">
    <property type="taxonomic scope" value="Bacteria"/>
</dbReference>
<proteinExistence type="predicted"/>
<comment type="caution">
    <text evidence="1">The sequence shown here is derived from an EMBL/GenBank/DDBJ whole genome shotgun (WGS) entry which is preliminary data.</text>
</comment>
<keyword evidence="2" id="KW-1185">Reference proteome</keyword>
<reference evidence="1 2" key="1">
    <citation type="submission" date="2014-03" db="EMBL/GenBank/DDBJ databases">
        <title>Genomics of Bifidobacteria.</title>
        <authorList>
            <person name="Ventura M."/>
            <person name="Milani C."/>
            <person name="Lugli G.A."/>
        </authorList>
    </citation>
    <scope>NUCLEOTIDE SEQUENCE [LARGE SCALE GENOMIC DNA]</scope>
    <source>
        <strain evidence="1 2">DSM 23968</strain>
    </source>
</reference>
<dbReference type="STRING" id="762211.BSTEL_0665"/>
<dbReference type="AlphaFoldDB" id="A0A087DQQ4"/>
<evidence type="ECO:0000313" key="2">
    <source>
        <dbReference type="Proteomes" id="UP000029004"/>
    </source>
</evidence>
<dbReference type="Proteomes" id="UP000029004">
    <property type="component" value="Unassembled WGS sequence"/>
</dbReference>
<accession>A0A087DQQ4</accession>
<organism evidence="1 2">
    <name type="scientific">Bifidobacterium stellenboschense</name>
    <dbReference type="NCBI Taxonomy" id="762211"/>
    <lineage>
        <taxon>Bacteria</taxon>
        <taxon>Bacillati</taxon>
        <taxon>Actinomycetota</taxon>
        <taxon>Actinomycetes</taxon>
        <taxon>Bifidobacteriales</taxon>
        <taxon>Bifidobacteriaceae</taxon>
        <taxon>Bifidobacterium</taxon>
    </lineage>
</organism>
<sequence>MSGRDLAKAIHRGPTYVRERINDEKEWALGDIERMCLLWSLKPSQLIEGAPMVDSTDTPAALAGEREDIDIDAWADRIREEDGVRAGGSAVPTSRMR</sequence>
<evidence type="ECO:0000313" key="1">
    <source>
        <dbReference type="EMBL" id="KFI97854.1"/>
    </source>
</evidence>
<gene>
    <name evidence="1" type="ORF">BSTEL_0665</name>
</gene>
<name>A0A087DQQ4_9BIFI</name>
<protein>
    <submittedName>
        <fullName evidence="1">Uncharacterized protein</fullName>
    </submittedName>
</protein>